<evidence type="ECO:0008006" key="3">
    <source>
        <dbReference type="Google" id="ProtNLM"/>
    </source>
</evidence>
<proteinExistence type="predicted"/>
<evidence type="ECO:0000256" key="1">
    <source>
        <dbReference type="SAM" id="MobiDB-lite"/>
    </source>
</evidence>
<sequence>MSEVQEVQVAQPKVAANVVTSENLAEFNAKRMGLADSTPSEAAPVAEPPKVENEQSEPVEASEEATTTEDRKRNPKLEIRFEKITKQREEAREEARKEREARESLEAKVKELESRSQPQKAQSTEEPRPEQFTDMYEYAKALTDYKVDQRLSEEKQKLEQAKIEAKRQEVIDTWTKRVQSAKSEIPDFEEMVGSADVTVSNEIRDAIFESDVGPQLLYHLAENPEIAEKLQGMTITTALRTIGKLEAQFEKTEPQTKTVVGRSKAPAPINPIRSAANGRDVPLTSDGKFEGSYQAYKAARMAGRIR</sequence>
<feature type="compositionally biased region" description="Basic and acidic residues" evidence="1">
    <location>
        <begin position="68"/>
        <end position="114"/>
    </location>
</feature>
<protein>
    <recommendedName>
        <fullName evidence="3">Scaffold protein</fullName>
    </recommendedName>
</protein>
<evidence type="ECO:0000313" key="2">
    <source>
        <dbReference type="EMBL" id="CAB4134013.1"/>
    </source>
</evidence>
<reference evidence="2" key="1">
    <citation type="submission" date="2020-04" db="EMBL/GenBank/DDBJ databases">
        <authorList>
            <person name="Chiriac C."/>
            <person name="Salcher M."/>
            <person name="Ghai R."/>
            <person name="Kavagutti S V."/>
        </authorList>
    </citation>
    <scope>NUCLEOTIDE SEQUENCE</scope>
</reference>
<feature type="compositionally biased region" description="Acidic residues" evidence="1">
    <location>
        <begin position="54"/>
        <end position="67"/>
    </location>
</feature>
<organism evidence="2">
    <name type="scientific">uncultured Caudovirales phage</name>
    <dbReference type="NCBI Taxonomy" id="2100421"/>
    <lineage>
        <taxon>Viruses</taxon>
        <taxon>Duplodnaviria</taxon>
        <taxon>Heunggongvirae</taxon>
        <taxon>Uroviricota</taxon>
        <taxon>Caudoviricetes</taxon>
        <taxon>Peduoviridae</taxon>
        <taxon>Maltschvirus</taxon>
        <taxon>Maltschvirus maltsch</taxon>
    </lineage>
</organism>
<dbReference type="EMBL" id="LR796279">
    <property type="protein sequence ID" value="CAB4134013.1"/>
    <property type="molecule type" value="Genomic_DNA"/>
</dbReference>
<name>A0A6J5LKX2_9CAUD</name>
<feature type="region of interest" description="Disordered" evidence="1">
    <location>
        <begin position="31"/>
        <end position="129"/>
    </location>
</feature>
<gene>
    <name evidence="2" type="ORF">UFOVP272_7</name>
</gene>
<accession>A0A6J5LKX2</accession>